<reference evidence="7" key="2">
    <citation type="submission" date="2023-05" db="EMBL/GenBank/DDBJ databases">
        <authorList>
            <consortium name="Lawrence Berkeley National Laboratory"/>
            <person name="Steindorff A."/>
            <person name="Hensen N."/>
            <person name="Bonometti L."/>
            <person name="Westerberg I."/>
            <person name="Brannstrom I.O."/>
            <person name="Guillou S."/>
            <person name="Cros-Aarteil S."/>
            <person name="Calhoun S."/>
            <person name="Haridas S."/>
            <person name="Kuo A."/>
            <person name="Mondo S."/>
            <person name="Pangilinan J."/>
            <person name="Riley R."/>
            <person name="Labutti K."/>
            <person name="Andreopoulos B."/>
            <person name="Lipzen A."/>
            <person name="Chen C."/>
            <person name="Yanf M."/>
            <person name="Daum C."/>
            <person name="Ng V."/>
            <person name="Clum A."/>
            <person name="Ohm R."/>
            <person name="Martin F."/>
            <person name="Silar P."/>
            <person name="Natvig D."/>
            <person name="Lalanne C."/>
            <person name="Gautier V."/>
            <person name="Ament-Velasquez S.L."/>
            <person name="Kruys A."/>
            <person name="Hutchinson M.I."/>
            <person name="Powell A.J."/>
            <person name="Barry K."/>
            <person name="Miller A.N."/>
            <person name="Grigoriev I.V."/>
            <person name="Debuchy R."/>
            <person name="Gladieux P."/>
            <person name="Thoren M.H."/>
            <person name="Johannesson H."/>
        </authorList>
    </citation>
    <scope>NUCLEOTIDE SEQUENCE</scope>
    <source>
        <strain evidence="7">CBS 731.68</strain>
    </source>
</reference>
<dbReference type="Gene3D" id="3.40.50.150">
    <property type="entry name" value="Vaccinia Virus protein VP39"/>
    <property type="match status" value="1"/>
</dbReference>
<proteinExistence type="inferred from homology"/>
<keyword evidence="3 5" id="KW-0808">Transferase</keyword>
<evidence type="ECO:0000256" key="6">
    <source>
        <dbReference type="SAM" id="MobiDB-lite"/>
    </source>
</evidence>
<keyword evidence="4 5" id="KW-0949">S-adenosyl-L-methionine</keyword>
<dbReference type="PROSITE" id="PS51679">
    <property type="entry name" value="SAM_MT_C5"/>
    <property type="match status" value="1"/>
</dbReference>
<dbReference type="Pfam" id="PF00145">
    <property type="entry name" value="DNA_methylase"/>
    <property type="match status" value="2"/>
</dbReference>
<name>A0AAN6Z565_9PEZI</name>
<dbReference type="AlphaFoldDB" id="A0AAN6Z565"/>
<dbReference type="Gene3D" id="3.90.120.10">
    <property type="entry name" value="DNA Methylase, subunit A, domain 2"/>
    <property type="match status" value="1"/>
</dbReference>
<evidence type="ECO:0000313" key="7">
    <source>
        <dbReference type="EMBL" id="KAK4125018.1"/>
    </source>
</evidence>
<dbReference type="SUPFAM" id="SSF53335">
    <property type="entry name" value="S-adenosyl-L-methionine-dependent methyltransferases"/>
    <property type="match status" value="1"/>
</dbReference>
<keyword evidence="8" id="KW-1185">Reference proteome</keyword>
<dbReference type="RefSeq" id="XP_062648789.1">
    <property type="nucleotide sequence ID" value="XM_062788688.1"/>
</dbReference>
<dbReference type="GO" id="GO:0044027">
    <property type="term" value="P:negative regulation of gene expression via chromosomal CpG island methylation"/>
    <property type="evidence" value="ECO:0007669"/>
    <property type="project" value="TreeGrafter"/>
</dbReference>
<dbReference type="InterPro" id="IPR029063">
    <property type="entry name" value="SAM-dependent_MTases_sf"/>
</dbReference>
<dbReference type="GO" id="GO:0003886">
    <property type="term" value="F:DNA (cytosine-5-)-methyltransferase activity"/>
    <property type="evidence" value="ECO:0007669"/>
    <property type="project" value="UniProtKB-EC"/>
</dbReference>
<dbReference type="EC" id="2.1.1.37" evidence="1"/>
<evidence type="ECO:0000256" key="4">
    <source>
        <dbReference type="ARBA" id="ARBA00022691"/>
    </source>
</evidence>
<dbReference type="GO" id="GO:0032259">
    <property type="term" value="P:methylation"/>
    <property type="evidence" value="ECO:0007669"/>
    <property type="project" value="UniProtKB-KW"/>
</dbReference>
<dbReference type="GO" id="GO:0005634">
    <property type="term" value="C:nucleus"/>
    <property type="evidence" value="ECO:0007669"/>
    <property type="project" value="TreeGrafter"/>
</dbReference>
<evidence type="ECO:0000256" key="3">
    <source>
        <dbReference type="ARBA" id="ARBA00022679"/>
    </source>
</evidence>
<dbReference type="EMBL" id="MU853226">
    <property type="protein sequence ID" value="KAK4125018.1"/>
    <property type="molecule type" value="Genomic_DNA"/>
</dbReference>
<reference evidence="7" key="1">
    <citation type="journal article" date="2023" name="Mol. Phylogenet. Evol.">
        <title>Genome-scale phylogeny and comparative genomics of the fungal order Sordariales.</title>
        <authorList>
            <person name="Hensen N."/>
            <person name="Bonometti L."/>
            <person name="Westerberg I."/>
            <person name="Brannstrom I.O."/>
            <person name="Guillou S."/>
            <person name="Cros-Aarteil S."/>
            <person name="Calhoun S."/>
            <person name="Haridas S."/>
            <person name="Kuo A."/>
            <person name="Mondo S."/>
            <person name="Pangilinan J."/>
            <person name="Riley R."/>
            <person name="LaButti K."/>
            <person name="Andreopoulos B."/>
            <person name="Lipzen A."/>
            <person name="Chen C."/>
            <person name="Yan M."/>
            <person name="Daum C."/>
            <person name="Ng V."/>
            <person name="Clum A."/>
            <person name="Steindorff A."/>
            <person name="Ohm R.A."/>
            <person name="Martin F."/>
            <person name="Silar P."/>
            <person name="Natvig D.O."/>
            <person name="Lalanne C."/>
            <person name="Gautier V."/>
            <person name="Ament-Velasquez S.L."/>
            <person name="Kruys A."/>
            <person name="Hutchinson M.I."/>
            <person name="Powell A.J."/>
            <person name="Barry K."/>
            <person name="Miller A.N."/>
            <person name="Grigoriev I.V."/>
            <person name="Debuchy R."/>
            <person name="Gladieux P."/>
            <person name="Hiltunen Thoren M."/>
            <person name="Johannesson H."/>
        </authorList>
    </citation>
    <scope>NUCLEOTIDE SEQUENCE</scope>
    <source>
        <strain evidence="7">CBS 731.68</strain>
    </source>
</reference>
<dbReference type="PANTHER" id="PTHR10629">
    <property type="entry name" value="CYTOSINE-SPECIFIC METHYLTRANSFERASE"/>
    <property type="match status" value="1"/>
</dbReference>
<feature type="compositionally biased region" description="Acidic residues" evidence="6">
    <location>
        <begin position="649"/>
        <end position="677"/>
    </location>
</feature>
<evidence type="ECO:0000256" key="2">
    <source>
        <dbReference type="ARBA" id="ARBA00022603"/>
    </source>
</evidence>
<gene>
    <name evidence="7" type="ORF">N657DRAFT_569833</name>
</gene>
<dbReference type="Proteomes" id="UP001302602">
    <property type="component" value="Unassembled WGS sequence"/>
</dbReference>
<evidence type="ECO:0000256" key="5">
    <source>
        <dbReference type="PROSITE-ProRule" id="PRU01016"/>
    </source>
</evidence>
<protein>
    <recommendedName>
        <fullName evidence="1">DNA (cytosine-5-)-methyltransferase</fullName>
        <ecNumber evidence="1">2.1.1.37</ecNumber>
    </recommendedName>
</protein>
<dbReference type="PANTHER" id="PTHR10629:SF52">
    <property type="entry name" value="DNA (CYTOSINE-5)-METHYLTRANSFERASE 1"/>
    <property type="match status" value="1"/>
</dbReference>
<organism evidence="7 8">
    <name type="scientific">Parathielavia appendiculata</name>
    <dbReference type="NCBI Taxonomy" id="2587402"/>
    <lineage>
        <taxon>Eukaryota</taxon>
        <taxon>Fungi</taxon>
        <taxon>Dikarya</taxon>
        <taxon>Ascomycota</taxon>
        <taxon>Pezizomycotina</taxon>
        <taxon>Sordariomycetes</taxon>
        <taxon>Sordariomycetidae</taxon>
        <taxon>Sordariales</taxon>
        <taxon>Chaetomiaceae</taxon>
        <taxon>Parathielavia</taxon>
    </lineage>
</organism>
<dbReference type="InterPro" id="IPR001525">
    <property type="entry name" value="C5_MeTfrase"/>
</dbReference>
<evidence type="ECO:0000313" key="8">
    <source>
        <dbReference type="Proteomes" id="UP001302602"/>
    </source>
</evidence>
<feature type="region of interest" description="Disordered" evidence="6">
    <location>
        <begin position="637"/>
        <end position="682"/>
    </location>
</feature>
<sequence>MAGFLEAQYGVSAERLHPVVIDDSDDYLSREERTENELSEIIDLTYDDIPAPIVARPAQIVPARELESYRLPSGLLIKPERTIELRTALGQHQIQFLRVKAIVTQGWDSDIVIRGLGFTRTRQLDGMLSQKLNEVALVAELRSPGRMGWEEDALLDVKPNDIRGKRELRVTNAPFPDHRFDPTDVESMGEDWVERYCPLVCRYRYEIHYHGNCDKPFEWALVKIGEDEADPGYRMKDSQNLNKWRGGKVPGGSHKPGGSSLPVFDLEAQGQRPVPSSLSPGQKYTAGDVFAGAGGASRGMERAGVKLKFAVDHWEHAAASLRSNFPHARVYDMDVIDFIHSKETTCSVDILHLSPPCQFWSPAHTVAGKNDKDNRAALFSCRELIGKFRPRIFTVEQTFGILCSRFRKEFNMFLNGFTDWGYSVRWKVVPLANYGVPQLRKRLIMIGSCPGEKLPPFPPPTHSKDGAGGLRPWATPQSVLAPLESRRFVHRLHTPKGIKRWDPPKPRWDPTKLAKTITTNGGQNYHWDGHRDFTLLEYAVLQGFPKWHRFEGSCIKKQIGNAFAPSVVRVLYSHLVDWLLAQDGFSPSDRHRARSAIPLFRGPTSPDVIVPRRCPSSSRSRRNSFRRHSEVVQRLNWAAKEADQHPDPMDLDGIEELSDTETRDEDESSQDAADDEVNIGVIDLTMDVGKGWEEDPHVLSD</sequence>
<feature type="region of interest" description="Disordered" evidence="6">
    <location>
        <begin position="233"/>
        <end position="264"/>
    </location>
</feature>
<feature type="active site" evidence="5">
    <location>
        <position position="357"/>
    </location>
</feature>
<dbReference type="GO" id="GO:0003677">
    <property type="term" value="F:DNA binding"/>
    <property type="evidence" value="ECO:0007669"/>
    <property type="project" value="TreeGrafter"/>
</dbReference>
<keyword evidence="2 5" id="KW-0489">Methyltransferase</keyword>
<dbReference type="InterPro" id="IPR050390">
    <property type="entry name" value="C5-Methyltransferase"/>
</dbReference>
<comment type="similarity">
    <text evidence="5">Belongs to the class I-like SAM-binding methyltransferase superfamily. C5-methyltransferase family.</text>
</comment>
<accession>A0AAN6Z565</accession>
<dbReference type="PRINTS" id="PR00105">
    <property type="entry name" value="C5METTRFRASE"/>
</dbReference>
<comment type="caution">
    <text evidence="7">The sequence shown here is derived from an EMBL/GenBank/DDBJ whole genome shotgun (WGS) entry which is preliminary data.</text>
</comment>
<evidence type="ECO:0000256" key="1">
    <source>
        <dbReference type="ARBA" id="ARBA00011975"/>
    </source>
</evidence>
<dbReference type="GeneID" id="87825458"/>